<sequence>MPRSADSPGLRNTTWGRRSNACVEWVMFISPAYAPARSISLRFIFEI</sequence>
<organism evidence="1">
    <name type="scientific">Cupriavidus taiwanensis</name>
    <dbReference type="NCBI Taxonomy" id="164546"/>
    <lineage>
        <taxon>Bacteria</taxon>
        <taxon>Pseudomonadati</taxon>
        <taxon>Pseudomonadota</taxon>
        <taxon>Betaproteobacteria</taxon>
        <taxon>Burkholderiales</taxon>
        <taxon>Burkholderiaceae</taxon>
        <taxon>Cupriavidus</taxon>
    </lineage>
</organism>
<protein>
    <submittedName>
        <fullName evidence="1">Uncharacterized protein</fullName>
    </submittedName>
</protein>
<proteinExistence type="predicted"/>
<geneLocation type="plasmid" evidence="1">
    <name>I</name>
</geneLocation>
<name>A0A375H9H8_9BURK</name>
<accession>A0A375H9H8</accession>
<reference evidence="1" key="1">
    <citation type="submission" date="2018-01" db="EMBL/GenBank/DDBJ databases">
        <authorList>
            <person name="Gaut B.S."/>
            <person name="Morton B.R."/>
            <person name="Clegg M.T."/>
            <person name="Duvall M.R."/>
        </authorList>
    </citation>
    <scope>NUCLEOTIDE SEQUENCE</scope>
    <source>
        <strain evidence="1">Cupriavidus taiwanensis STM 8555</strain>
    </source>
</reference>
<gene>
    <name evidence="1" type="ORF">CBM2612_P0079</name>
</gene>
<dbReference type="AlphaFoldDB" id="A0A375H9H8"/>
<evidence type="ECO:0000313" key="1">
    <source>
        <dbReference type="EMBL" id="SPD48734.1"/>
    </source>
</evidence>
<keyword evidence="1" id="KW-0614">Plasmid</keyword>
<dbReference type="EMBL" id="LT984809">
    <property type="protein sequence ID" value="SPD48734.1"/>
    <property type="molecule type" value="Genomic_DNA"/>
</dbReference>